<feature type="compositionally biased region" description="Polar residues" evidence="1">
    <location>
        <begin position="104"/>
        <end position="115"/>
    </location>
</feature>
<feature type="compositionally biased region" description="Basic residues" evidence="1">
    <location>
        <begin position="125"/>
        <end position="134"/>
    </location>
</feature>
<feature type="compositionally biased region" description="Polar residues" evidence="1">
    <location>
        <begin position="55"/>
        <end position="75"/>
    </location>
</feature>
<organism evidence="2 3">
    <name type="scientific">Hibiscus sabdariffa</name>
    <name type="common">roselle</name>
    <dbReference type="NCBI Taxonomy" id="183260"/>
    <lineage>
        <taxon>Eukaryota</taxon>
        <taxon>Viridiplantae</taxon>
        <taxon>Streptophyta</taxon>
        <taxon>Embryophyta</taxon>
        <taxon>Tracheophyta</taxon>
        <taxon>Spermatophyta</taxon>
        <taxon>Magnoliopsida</taxon>
        <taxon>eudicotyledons</taxon>
        <taxon>Gunneridae</taxon>
        <taxon>Pentapetalae</taxon>
        <taxon>rosids</taxon>
        <taxon>malvids</taxon>
        <taxon>Malvales</taxon>
        <taxon>Malvaceae</taxon>
        <taxon>Malvoideae</taxon>
        <taxon>Hibiscus</taxon>
    </lineage>
</organism>
<accession>A0ABR1ZZ56</accession>
<evidence type="ECO:0000313" key="2">
    <source>
        <dbReference type="EMBL" id="KAK8485661.1"/>
    </source>
</evidence>
<name>A0ABR1ZZ56_9ROSI</name>
<protein>
    <submittedName>
        <fullName evidence="2">Uncharacterized protein</fullName>
    </submittedName>
</protein>
<feature type="compositionally biased region" description="Polar residues" evidence="1">
    <location>
        <begin position="15"/>
        <end position="41"/>
    </location>
</feature>
<gene>
    <name evidence="2" type="ORF">V6N12_019189</name>
</gene>
<comment type="caution">
    <text evidence="2">The sequence shown here is derived from an EMBL/GenBank/DDBJ whole genome shotgun (WGS) entry which is preliminary data.</text>
</comment>
<dbReference type="Proteomes" id="UP001472677">
    <property type="component" value="Unassembled WGS sequence"/>
</dbReference>
<keyword evidence="3" id="KW-1185">Reference proteome</keyword>
<evidence type="ECO:0000256" key="1">
    <source>
        <dbReference type="SAM" id="MobiDB-lite"/>
    </source>
</evidence>
<reference evidence="2 3" key="1">
    <citation type="journal article" date="2024" name="G3 (Bethesda)">
        <title>Genome assembly of Hibiscus sabdariffa L. provides insights into metabolisms of medicinal natural products.</title>
        <authorList>
            <person name="Kim T."/>
        </authorList>
    </citation>
    <scope>NUCLEOTIDE SEQUENCE [LARGE SCALE GENOMIC DNA]</scope>
    <source>
        <strain evidence="2">TK-2024</strain>
        <tissue evidence="2">Old leaves</tissue>
    </source>
</reference>
<sequence>MPMLGKSASVPTVHDSITGQDPAAVQSSEVPLAQSDEQGSSDIRDQEYDNEQVVESDSQAYASSPNLVCTSTPNHSDLEATSAHSEHETSDASLEDNVAGESPLQHQHIQPNQEVAQDVDIEPRKKARQKSSGM</sequence>
<evidence type="ECO:0000313" key="3">
    <source>
        <dbReference type="Proteomes" id="UP001472677"/>
    </source>
</evidence>
<dbReference type="EMBL" id="JBBPBM010001261">
    <property type="protein sequence ID" value="KAK8485661.1"/>
    <property type="molecule type" value="Genomic_DNA"/>
</dbReference>
<proteinExistence type="predicted"/>
<feature type="region of interest" description="Disordered" evidence="1">
    <location>
        <begin position="1"/>
        <end position="134"/>
    </location>
</feature>